<dbReference type="AlphaFoldDB" id="A0A0H3U842"/>
<protein>
    <submittedName>
        <fullName evidence="2">Uncharacterized protein</fullName>
    </submittedName>
</protein>
<name>A0A0H3U842_9BACT</name>
<evidence type="ECO:0000256" key="1">
    <source>
        <dbReference type="SAM" id="SignalP"/>
    </source>
</evidence>
<dbReference type="SUPFAM" id="SSF75005">
    <property type="entry name" value="Arabinanase/levansucrase/invertase"/>
    <property type="match status" value="1"/>
</dbReference>
<feature type="chain" id="PRO_5005202737" evidence="1">
    <location>
        <begin position="18"/>
        <end position="330"/>
    </location>
</feature>
<organism evidence="2">
    <name type="scientific">uncultured bacterium fosmid pJB92C9</name>
    <dbReference type="NCBI Taxonomy" id="1478074"/>
    <lineage>
        <taxon>Bacteria</taxon>
        <taxon>environmental samples</taxon>
    </lineage>
</organism>
<proteinExistence type="predicted"/>
<dbReference type="InterPro" id="IPR023296">
    <property type="entry name" value="Glyco_hydro_beta-prop_sf"/>
</dbReference>
<accession>A0A0H3U842</accession>
<keyword evidence="1" id="KW-0732">Signal</keyword>
<reference evidence="2" key="1">
    <citation type="submission" date="2013-08" db="EMBL/GenBank/DDBJ databases">
        <title>Comparison of modified E. coli strains.</title>
        <authorList>
            <person name="Juergensen J."/>
            <person name="Bonge A."/>
            <person name="Streit W.R."/>
        </authorList>
    </citation>
    <scope>NUCLEOTIDE SEQUENCE</scope>
</reference>
<dbReference type="Gene3D" id="2.115.10.20">
    <property type="entry name" value="Glycosyl hydrolase domain, family 43"/>
    <property type="match status" value="1"/>
</dbReference>
<dbReference type="EMBL" id="KF540246">
    <property type="protein sequence ID" value="AIF26784.1"/>
    <property type="molecule type" value="Genomic_DNA"/>
</dbReference>
<feature type="signal peptide" evidence="1">
    <location>
        <begin position="1"/>
        <end position="17"/>
    </location>
</feature>
<evidence type="ECO:0000313" key="2">
    <source>
        <dbReference type="EMBL" id="AIF26784.1"/>
    </source>
</evidence>
<sequence>MSTSINLKITLLFTALAFFCCCTKTQNEEKIDPNAGTAYLFVHMTDDNYGKMYYDISRKGVTWTSLNRGKQIEPNYTGHPTITKGGDGKYYMIGVEKAVRDCAPVVWSSSDLITWTGKKLDRSIFDVSQFGADNHDAWIGAPKVFYDNATDQFLISWHSFQEGLTDNTALWESMRTYYILTSDWETFTPAARLFNFSGKDENMATIDAIIVKEDDVYYAVMKDERWPETANTGKTIRIASATSVTGPYGNPGPSVTPAWREAPTVVPNLNEKGYLLFCEEYPYHYCGFKATSMSQTVWKSIDVNFPEGGRHGCVITVNEKEYKALMEAFL</sequence>